<organism evidence="2 3">
    <name type="scientific">Cyclotella cryptica</name>
    <dbReference type="NCBI Taxonomy" id="29204"/>
    <lineage>
        <taxon>Eukaryota</taxon>
        <taxon>Sar</taxon>
        <taxon>Stramenopiles</taxon>
        <taxon>Ochrophyta</taxon>
        <taxon>Bacillariophyta</taxon>
        <taxon>Coscinodiscophyceae</taxon>
        <taxon>Thalassiosirophycidae</taxon>
        <taxon>Stephanodiscales</taxon>
        <taxon>Stephanodiscaceae</taxon>
        <taxon>Cyclotella</taxon>
    </lineage>
</organism>
<feature type="region of interest" description="Disordered" evidence="1">
    <location>
        <begin position="374"/>
        <end position="416"/>
    </location>
</feature>
<dbReference type="AlphaFoldDB" id="A0ABD3NER1"/>
<sequence>MLNGWGFRRLVGGDYRNSYYEEHFLRNMPWLCKKMRRPKIGEKMDIPPEYEPDLKAISAEFPLPDHPISREIQVVLETIESGPKARMPFNWFVEEDLIRSSGSAKTPSKVDEEPISSLLGTVKKEDQIRASQPYLPVDPNEKNKPESQPALSPVASTLKVSPASENETLLFNYLRNAQKNNMVEPTGIVTQMHPAVALAQVRRNHCRTNPEFLAGVAAATQHHNATMRNFFGGAVHPHAVHNFATSQGDMGAHSLLQAMLGLDQGIRGHNGLGSALGSITAFQPQATRQRDMTSNMLLEAILSERNHSNASVGGAFLPLPPQAVHRRSPATMMQREVKANLLLRAIQKHQGIEGNHGAENATGFPSFQHQAVAHSVSPTDGNVNSSLPSQTLITGGNVRDTGVGLSHSSSGTMHYH</sequence>
<keyword evidence="3" id="KW-1185">Reference proteome</keyword>
<evidence type="ECO:0000313" key="2">
    <source>
        <dbReference type="EMBL" id="KAL3774439.1"/>
    </source>
</evidence>
<feature type="compositionally biased region" description="Polar residues" evidence="1">
    <location>
        <begin position="376"/>
        <end position="394"/>
    </location>
</feature>
<dbReference type="EMBL" id="JABMIG020000591">
    <property type="protein sequence ID" value="KAL3774439.1"/>
    <property type="molecule type" value="Genomic_DNA"/>
</dbReference>
<evidence type="ECO:0000256" key="1">
    <source>
        <dbReference type="SAM" id="MobiDB-lite"/>
    </source>
</evidence>
<proteinExistence type="predicted"/>
<name>A0ABD3NER1_9STRA</name>
<feature type="region of interest" description="Disordered" evidence="1">
    <location>
        <begin position="133"/>
        <end position="152"/>
    </location>
</feature>
<dbReference type="Proteomes" id="UP001516023">
    <property type="component" value="Unassembled WGS sequence"/>
</dbReference>
<protein>
    <submittedName>
        <fullName evidence="2">Uncharacterized protein</fullName>
    </submittedName>
</protein>
<feature type="compositionally biased region" description="Polar residues" evidence="1">
    <location>
        <begin position="406"/>
        <end position="416"/>
    </location>
</feature>
<comment type="caution">
    <text evidence="2">The sequence shown here is derived from an EMBL/GenBank/DDBJ whole genome shotgun (WGS) entry which is preliminary data.</text>
</comment>
<reference evidence="2 3" key="1">
    <citation type="journal article" date="2020" name="G3 (Bethesda)">
        <title>Improved Reference Genome for Cyclotella cryptica CCMP332, a Model for Cell Wall Morphogenesis, Salinity Adaptation, and Lipid Production in Diatoms (Bacillariophyta).</title>
        <authorList>
            <person name="Roberts W.R."/>
            <person name="Downey K.M."/>
            <person name="Ruck E.C."/>
            <person name="Traller J.C."/>
            <person name="Alverson A.J."/>
        </authorList>
    </citation>
    <scope>NUCLEOTIDE SEQUENCE [LARGE SCALE GENOMIC DNA]</scope>
    <source>
        <strain evidence="2 3">CCMP332</strain>
    </source>
</reference>
<gene>
    <name evidence="2" type="ORF">HJC23_010791</name>
</gene>
<accession>A0ABD3NER1</accession>
<evidence type="ECO:0000313" key="3">
    <source>
        <dbReference type="Proteomes" id="UP001516023"/>
    </source>
</evidence>